<keyword evidence="6" id="KW-1185">Reference proteome</keyword>
<protein>
    <submittedName>
        <fullName evidence="5">Recombinase</fullName>
    </submittedName>
</protein>
<keyword evidence="2" id="KW-0233">DNA recombination</keyword>
<keyword evidence="1" id="KW-0238">DNA-binding</keyword>
<dbReference type="InterPro" id="IPR006119">
    <property type="entry name" value="Resolv_N"/>
</dbReference>
<dbReference type="SMART" id="SM00857">
    <property type="entry name" value="Resolvase"/>
    <property type="match status" value="1"/>
</dbReference>
<dbReference type="RefSeq" id="WP_146405633.1">
    <property type="nucleotide sequence ID" value="NZ_SJPU01000001.1"/>
</dbReference>
<reference evidence="5 6" key="1">
    <citation type="journal article" date="2020" name="Antonie Van Leeuwenhoek">
        <title>Rhodopirellula heiligendammensis sp. nov., Rhodopirellula pilleata sp. nov., and Rhodopirellula solitaria sp. nov. isolated from natural or artificial marine surfaces in Northern Germany and California, USA, and emended description of the genus Rhodopirellula.</title>
        <authorList>
            <person name="Kallscheuer N."/>
            <person name="Wiegand S."/>
            <person name="Jogler M."/>
            <person name="Boedeker C."/>
            <person name="Peeters S.H."/>
            <person name="Rast P."/>
            <person name="Heuer A."/>
            <person name="Jetten M.S.M."/>
            <person name="Rohde M."/>
            <person name="Jogler C."/>
        </authorList>
    </citation>
    <scope>NUCLEOTIDE SEQUENCE [LARGE SCALE GENOMIC DNA]</scope>
    <source>
        <strain evidence="5 6">Poly21</strain>
    </source>
</reference>
<dbReference type="Pfam" id="PF00239">
    <property type="entry name" value="Resolvase"/>
    <property type="match status" value="1"/>
</dbReference>
<dbReference type="GO" id="GO:0000150">
    <property type="term" value="F:DNA strand exchange activity"/>
    <property type="evidence" value="ECO:0007669"/>
    <property type="project" value="InterPro"/>
</dbReference>
<keyword evidence="3" id="KW-0175">Coiled coil</keyword>
<accession>A0A5C6C261</accession>
<dbReference type="CDD" id="cd00338">
    <property type="entry name" value="Ser_Recombinase"/>
    <property type="match status" value="1"/>
</dbReference>
<dbReference type="EMBL" id="SJPU01000001">
    <property type="protein sequence ID" value="TWU18613.1"/>
    <property type="molecule type" value="Genomic_DNA"/>
</dbReference>
<evidence type="ECO:0000313" key="5">
    <source>
        <dbReference type="EMBL" id="TWU18613.1"/>
    </source>
</evidence>
<proteinExistence type="predicted"/>
<comment type="caution">
    <text evidence="5">The sequence shown here is derived from an EMBL/GenBank/DDBJ whole genome shotgun (WGS) entry which is preliminary data.</text>
</comment>
<evidence type="ECO:0000259" key="4">
    <source>
        <dbReference type="SMART" id="SM00857"/>
    </source>
</evidence>
<evidence type="ECO:0000256" key="1">
    <source>
        <dbReference type="ARBA" id="ARBA00023125"/>
    </source>
</evidence>
<dbReference type="InterPro" id="IPR036162">
    <property type="entry name" value="Resolvase-like_N_sf"/>
</dbReference>
<dbReference type="AlphaFoldDB" id="A0A5C6C261"/>
<feature type="coiled-coil region" evidence="3">
    <location>
        <begin position="416"/>
        <end position="470"/>
    </location>
</feature>
<evidence type="ECO:0000313" key="6">
    <source>
        <dbReference type="Proteomes" id="UP000319908"/>
    </source>
</evidence>
<dbReference type="Pfam" id="PF07508">
    <property type="entry name" value="Recombinase"/>
    <property type="match status" value="1"/>
</dbReference>
<dbReference type="InterPro" id="IPR050639">
    <property type="entry name" value="SSR_resolvase"/>
</dbReference>
<sequence length="650" mass="73461">MTFGRIEVPPPKNGRRYRGIAVCRISTDKQNEMSLDDQAALYHERLPYFLEDPYDLEVMASQGSGELLDRVEFIELSEKIESGEYDFIVAEDLGRIARRVQVIGLCEAAEDTATRIIAINDHVDTLETESWRQPAYFAAMRHESYNRDTSNRIKRSHRNRFANGDMVRQLPAGYVKPHAGASEADCHKAPGAQEVYDECFDRLERGESFAEIATWFNAIKFPRGMSVRKTQWDGTLVGQTVRNPILKGIREHNRRTAVRVNRTGRRKSVAAAPTLLMQRECPRLAFIEPERFDRVNRMLNRRNEKFVKGIAKANGGRGRPQGTRNDARWPSQHVRCGICGRKFVLGGHGRKERMMCDGVRSYDCWNAMTVDQSELAQAVAARVLHEIESLPDFDTELNAQIHAEAEQWRVQQDSGLKKLHEESARLKLELDNFANVIAGGLASPTILARLTATEQELQSMSDAIADANKNAPKAIVIPKADEIRKFANETFLGLAVEDLEFGHIMREIVTDFFVLPYRLIDGGLISPRCVFTLNLAALRGVKLPDGLGTTSIPAMVDLTRSPQRVVFRERVCQLRAIGMTEREVATRLSITHTAAQRAAALDREMTRLGIADPWVPVRDDQAAADCYTRIRNHRYRFNPSPGFVCRFPNT</sequence>
<dbReference type="SUPFAM" id="SSF53041">
    <property type="entry name" value="Resolvase-like"/>
    <property type="match status" value="1"/>
</dbReference>
<evidence type="ECO:0000256" key="2">
    <source>
        <dbReference type="ARBA" id="ARBA00023172"/>
    </source>
</evidence>
<gene>
    <name evidence="5" type="ORF">Poly21_07770</name>
</gene>
<evidence type="ECO:0000256" key="3">
    <source>
        <dbReference type="SAM" id="Coils"/>
    </source>
</evidence>
<dbReference type="InterPro" id="IPR038109">
    <property type="entry name" value="DNA_bind_recomb_sf"/>
</dbReference>
<organism evidence="5 6">
    <name type="scientific">Allorhodopirellula heiligendammensis</name>
    <dbReference type="NCBI Taxonomy" id="2714739"/>
    <lineage>
        <taxon>Bacteria</taxon>
        <taxon>Pseudomonadati</taxon>
        <taxon>Planctomycetota</taxon>
        <taxon>Planctomycetia</taxon>
        <taxon>Pirellulales</taxon>
        <taxon>Pirellulaceae</taxon>
        <taxon>Allorhodopirellula</taxon>
    </lineage>
</organism>
<dbReference type="OrthoDB" id="210736at2"/>
<dbReference type="PANTHER" id="PTHR30461:SF2">
    <property type="entry name" value="SERINE RECOMBINASE PINE-RELATED"/>
    <property type="match status" value="1"/>
</dbReference>
<feature type="domain" description="Resolvase/invertase-type recombinase catalytic" evidence="4">
    <location>
        <begin position="19"/>
        <end position="166"/>
    </location>
</feature>
<dbReference type="Gene3D" id="3.40.50.1390">
    <property type="entry name" value="Resolvase, N-terminal catalytic domain"/>
    <property type="match status" value="1"/>
</dbReference>
<dbReference type="GO" id="GO:0003677">
    <property type="term" value="F:DNA binding"/>
    <property type="evidence" value="ECO:0007669"/>
    <property type="project" value="UniProtKB-KW"/>
</dbReference>
<dbReference type="InterPro" id="IPR011109">
    <property type="entry name" value="DNA_bind_recombinase_dom"/>
</dbReference>
<dbReference type="Gene3D" id="3.90.1750.20">
    <property type="entry name" value="Putative Large Serine Recombinase, Chain B, Domain 2"/>
    <property type="match status" value="1"/>
</dbReference>
<dbReference type="Proteomes" id="UP000319908">
    <property type="component" value="Unassembled WGS sequence"/>
</dbReference>
<name>A0A5C6C261_9BACT</name>
<dbReference type="PANTHER" id="PTHR30461">
    <property type="entry name" value="DNA-INVERTASE FROM LAMBDOID PROPHAGE"/>
    <property type="match status" value="1"/>
</dbReference>